<dbReference type="CDD" id="cd03255">
    <property type="entry name" value="ABC_MJ0796_LolCDE_FtsE"/>
    <property type="match status" value="1"/>
</dbReference>
<evidence type="ECO:0000259" key="5">
    <source>
        <dbReference type="PROSITE" id="PS50893"/>
    </source>
</evidence>
<evidence type="ECO:0000256" key="4">
    <source>
        <dbReference type="ARBA" id="ARBA00022840"/>
    </source>
</evidence>
<keyword evidence="4 6" id="KW-0067">ATP-binding</keyword>
<dbReference type="InterPro" id="IPR027417">
    <property type="entry name" value="P-loop_NTPase"/>
</dbReference>
<dbReference type="InterPro" id="IPR017871">
    <property type="entry name" value="ABC_transporter-like_CS"/>
</dbReference>
<organism evidence="6 7">
    <name type="scientific">Devosia nitrariae</name>
    <dbReference type="NCBI Taxonomy" id="2071872"/>
    <lineage>
        <taxon>Bacteria</taxon>
        <taxon>Pseudomonadati</taxon>
        <taxon>Pseudomonadota</taxon>
        <taxon>Alphaproteobacteria</taxon>
        <taxon>Hyphomicrobiales</taxon>
        <taxon>Devosiaceae</taxon>
        <taxon>Devosia</taxon>
    </lineage>
</organism>
<evidence type="ECO:0000256" key="1">
    <source>
        <dbReference type="ARBA" id="ARBA00005417"/>
    </source>
</evidence>
<dbReference type="PROSITE" id="PS00211">
    <property type="entry name" value="ABC_TRANSPORTER_1"/>
    <property type="match status" value="1"/>
</dbReference>
<dbReference type="InterPro" id="IPR003439">
    <property type="entry name" value="ABC_transporter-like_ATP-bd"/>
</dbReference>
<keyword evidence="7" id="KW-1185">Reference proteome</keyword>
<dbReference type="InterPro" id="IPR015854">
    <property type="entry name" value="ABC_transpr_LolD-like"/>
</dbReference>
<protein>
    <submittedName>
        <fullName evidence="6">ABC transporter ATP-binding protein</fullName>
    </submittedName>
</protein>
<evidence type="ECO:0000256" key="2">
    <source>
        <dbReference type="ARBA" id="ARBA00022448"/>
    </source>
</evidence>
<feature type="domain" description="ABC transporter" evidence="5">
    <location>
        <begin position="4"/>
        <end position="242"/>
    </location>
</feature>
<reference evidence="7" key="1">
    <citation type="journal article" date="2019" name="Int. J. Syst. Evol. Microbiol.">
        <title>The Global Catalogue of Microorganisms (GCM) 10K type strain sequencing project: providing services to taxonomists for standard genome sequencing and annotation.</title>
        <authorList>
            <consortium name="The Broad Institute Genomics Platform"/>
            <consortium name="The Broad Institute Genome Sequencing Center for Infectious Disease"/>
            <person name="Wu L."/>
            <person name="Ma J."/>
        </authorList>
    </citation>
    <scope>NUCLEOTIDE SEQUENCE [LARGE SCALE GENOMIC DNA]</scope>
    <source>
        <strain evidence="7">NBRC 112416</strain>
    </source>
</reference>
<dbReference type="RefSeq" id="WP_284340688.1">
    <property type="nucleotide sequence ID" value="NZ_BSNS01000011.1"/>
</dbReference>
<dbReference type="Proteomes" id="UP001156691">
    <property type="component" value="Unassembled WGS sequence"/>
</dbReference>
<dbReference type="GO" id="GO:0005524">
    <property type="term" value="F:ATP binding"/>
    <property type="evidence" value="ECO:0007669"/>
    <property type="project" value="UniProtKB-KW"/>
</dbReference>
<evidence type="ECO:0000313" key="7">
    <source>
        <dbReference type="Proteomes" id="UP001156691"/>
    </source>
</evidence>
<dbReference type="EMBL" id="BSNS01000011">
    <property type="protein sequence ID" value="GLQ55265.1"/>
    <property type="molecule type" value="Genomic_DNA"/>
</dbReference>
<proteinExistence type="inferred from homology"/>
<keyword evidence="3" id="KW-0547">Nucleotide-binding</keyword>
<dbReference type="SMART" id="SM00382">
    <property type="entry name" value="AAA"/>
    <property type="match status" value="1"/>
</dbReference>
<keyword evidence="2" id="KW-0813">Transport</keyword>
<dbReference type="SUPFAM" id="SSF52540">
    <property type="entry name" value="P-loop containing nucleoside triphosphate hydrolases"/>
    <property type="match status" value="1"/>
</dbReference>
<gene>
    <name evidence="6" type="ORF">GCM10010862_25240</name>
</gene>
<accession>A0ABQ5W5B3</accession>
<name>A0ABQ5W5B3_9HYPH</name>
<sequence length="244" mass="25969">MALIALEGIGKRYDLGEVAIDALRDVSLTIDEGEAVAIMGPSGSGKSTLLAILGCLDPPTIGSYRLGGDEVGKMSAAALAAIRCRRIGFVFQGFNLLPRLTAIENVELPLAYAGLPPRKRREKAAATLERLGLSERMNHLPNQLSGGQQQRVAIARSLVNDPDLILADEPTGALDTRTGNEILEVLEGINAGGTALVVVTHDVSVADRLRRRIALKDGRVGKDSDHPTAAEVIERRAKLALVEQ</sequence>
<comment type="similarity">
    <text evidence="1">Belongs to the ABC transporter superfamily.</text>
</comment>
<dbReference type="PANTHER" id="PTHR24220:SF86">
    <property type="entry name" value="ABC TRANSPORTER ABCH.1"/>
    <property type="match status" value="1"/>
</dbReference>
<dbReference type="Gene3D" id="3.40.50.300">
    <property type="entry name" value="P-loop containing nucleotide triphosphate hydrolases"/>
    <property type="match status" value="1"/>
</dbReference>
<dbReference type="Pfam" id="PF00005">
    <property type="entry name" value="ABC_tran"/>
    <property type="match status" value="1"/>
</dbReference>
<dbReference type="InterPro" id="IPR003593">
    <property type="entry name" value="AAA+_ATPase"/>
</dbReference>
<evidence type="ECO:0000256" key="3">
    <source>
        <dbReference type="ARBA" id="ARBA00022741"/>
    </source>
</evidence>
<evidence type="ECO:0000313" key="6">
    <source>
        <dbReference type="EMBL" id="GLQ55265.1"/>
    </source>
</evidence>
<comment type="caution">
    <text evidence="6">The sequence shown here is derived from an EMBL/GenBank/DDBJ whole genome shotgun (WGS) entry which is preliminary data.</text>
</comment>
<dbReference type="PANTHER" id="PTHR24220">
    <property type="entry name" value="IMPORT ATP-BINDING PROTEIN"/>
    <property type="match status" value="1"/>
</dbReference>
<dbReference type="InterPro" id="IPR017911">
    <property type="entry name" value="MacB-like_ATP-bd"/>
</dbReference>
<dbReference type="PROSITE" id="PS50893">
    <property type="entry name" value="ABC_TRANSPORTER_2"/>
    <property type="match status" value="1"/>
</dbReference>